<dbReference type="RefSeq" id="WP_261500232.1">
    <property type="nucleotide sequence ID" value="NZ_JAODYH010000004.1"/>
</dbReference>
<keyword evidence="5 8" id="KW-0812">Transmembrane</keyword>
<dbReference type="Pfam" id="PF01925">
    <property type="entry name" value="TauE"/>
    <property type="match status" value="1"/>
</dbReference>
<keyword evidence="3" id="KW-0813">Transport</keyword>
<feature type="transmembrane region" description="Helical" evidence="8">
    <location>
        <begin position="108"/>
        <end position="127"/>
    </location>
</feature>
<dbReference type="InterPro" id="IPR002781">
    <property type="entry name" value="TM_pro_TauE-like"/>
</dbReference>
<feature type="transmembrane region" description="Helical" evidence="8">
    <location>
        <begin position="175"/>
        <end position="197"/>
    </location>
</feature>
<evidence type="ECO:0000256" key="1">
    <source>
        <dbReference type="ARBA" id="ARBA00004651"/>
    </source>
</evidence>
<dbReference type="Proteomes" id="UP001525968">
    <property type="component" value="Unassembled WGS sequence"/>
</dbReference>
<evidence type="ECO:0000256" key="3">
    <source>
        <dbReference type="ARBA" id="ARBA00022448"/>
    </source>
</evidence>
<dbReference type="EMBL" id="JAODYH010000004">
    <property type="protein sequence ID" value="MCT9811061.1"/>
    <property type="molecule type" value="Genomic_DNA"/>
</dbReference>
<comment type="subcellular location">
    <subcellularLocation>
        <location evidence="1 8">Cell membrane</location>
        <topology evidence="1 8">Multi-pass membrane protein</topology>
    </subcellularLocation>
</comment>
<evidence type="ECO:0000256" key="7">
    <source>
        <dbReference type="ARBA" id="ARBA00023136"/>
    </source>
</evidence>
<protein>
    <recommendedName>
        <fullName evidence="8">Probable membrane transporter protein</fullName>
    </recommendedName>
</protein>
<reference evidence="9 10" key="1">
    <citation type="submission" date="2022-09" db="EMBL/GenBank/DDBJ databases">
        <title>Draft genome of isolate Be4.</title>
        <authorList>
            <person name="Sanchez-Castro I."/>
            <person name="Martinez-Rodriguez P."/>
            <person name="Descostes M."/>
            <person name="Merroun M."/>
        </authorList>
    </citation>
    <scope>NUCLEOTIDE SEQUENCE [LARGE SCALE GENOMIC DNA]</scope>
    <source>
        <strain evidence="9 10">Be4</strain>
    </source>
</reference>
<gene>
    <name evidence="9" type="ORF">N0K08_10490</name>
</gene>
<evidence type="ECO:0000256" key="2">
    <source>
        <dbReference type="ARBA" id="ARBA00009142"/>
    </source>
</evidence>
<dbReference type="PANTHER" id="PTHR30269:SF32">
    <property type="entry name" value="MEMBRANE TRANSPORTER PROTEIN-RELATED"/>
    <property type="match status" value="1"/>
</dbReference>
<keyword evidence="7 8" id="KW-0472">Membrane</keyword>
<keyword evidence="4 8" id="KW-1003">Cell membrane</keyword>
<feature type="transmembrane region" description="Helical" evidence="8">
    <location>
        <begin position="40"/>
        <end position="60"/>
    </location>
</feature>
<comment type="caution">
    <text evidence="9">The sequence shown here is derived from an EMBL/GenBank/DDBJ whole genome shotgun (WGS) entry which is preliminary data.</text>
</comment>
<dbReference type="InterPro" id="IPR052017">
    <property type="entry name" value="TSUP"/>
</dbReference>
<feature type="transmembrane region" description="Helical" evidence="8">
    <location>
        <begin position="234"/>
        <end position="252"/>
    </location>
</feature>
<keyword evidence="6 8" id="KW-1133">Transmembrane helix</keyword>
<evidence type="ECO:0000256" key="8">
    <source>
        <dbReference type="RuleBase" id="RU363041"/>
    </source>
</evidence>
<evidence type="ECO:0000256" key="5">
    <source>
        <dbReference type="ARBA" id="ARBA00022692"/>
    </source>
</evidence>
<feature type="transmembrane region" description="Helical" evidence="8">
    <location>
        <begin position="139"/>
        <end position="163"/>
    </location>
</feature>
<dbReference type="PANTHER" id="PTHR30269">
    <property type="entry name" value="TRANSMEMBRANE PROTEIN YFCA"/>
    <property type="match status" value="1"/>
</dbReference>
<feature type="transmembrane region" description="Helical" evidence="8">
    <location>
        <begin position="80"/>
        <end position="101"/>
    </location>
</feature>
<comment type="similarity">
    <text evidence="2 8">Belongs to the 4-toluene sulfonate uptake permease (TSUP) (TC 2.A.102) family.</text>
</comment>
<organism evidence="9 10">
    <name type="scientific">Acidovorax bellezanensis</name>
    <dbReference type="NCBI Taxonomy" id="2976702"/>
    <lineage>
        <taxon>Bacteria</taxon>
        <taxon>Pseudomonadati</taxon>
        <taxon>Pseudomonadota</taxon>
        <taxon>Betaproteobacteria</taxon>
        <taxon>Burkholderiales</taxon>
        <taxon>Comamonadaceae</taxon>
        <taxon>Acidovorax</taxon>
    </lineage>
</organism>
<keyword evidence="10" id="KW-1185">Reference proteome</keyword>
<evidence type="ECO:0000313" key="10">
    <source>
        <dbReference type="Proteomes" id="UP001525968"/>
    </source>
</evidence>
<evidence type="ECO:0000256" key="6">
    <source>
        <dbReference type="ARBA" id="ARBA00022989"/>
    </source>
</evidence>
<feature type="transmembrane region" description="Helical" evidence="8">
    <location>
        <begin position="12"/>
        <end position="33"/>
    </location>
</feature>
<proteinExistence type="inferred from homology"/>
<evidence type="ECO:0000313" key="9">
    <source>
        <dbReference type="EMBL" id="MCT9811061.1"/>
    </source>
</evidence>
<sequence>MELGNGFAGGHAPWVMAAAFAVFFLAGLVKGVVGLGLPTLSMALLALLVAPPLAAAWLVVPSLVTNIWQLRPWPSLPSMTGRLAGLLLGVCGGTLLAALLLGAPSGSWATAALGWVLLAYALWSLSGAQARIPASVHRWLGPLVGLLTGAISAATGVFVVPAVPYLQALGLQRDALIQAMGLSFTVSTLALAVALVLNDSYPLRAAGESLLLLAPALLGMWAGQHLRQAMSPTLFRRCFLLGLALLGLHMAWRPWLN</sequence>
<accession>A0ABT2PKQ7</accession>
<name>A0ABT2PKQ7_9BURK</name>
<evidence type="ECO:0000256" key="4">
    <source>
        <dbReference type="ARBA" id="ARBA00022475"/>
    </source>
</evidence>